<proteinExistence type="predicted"/>
<dbReference type="AlphaFoldDB" id="A0A251UX48"/>
<keyword evidence="2" id="KW-1185">Reference proteome</keyword>
<name>A0A251UX48_HELAN</name>
<dbReference type="Proteomes" id="UP000215914">
    <property type="component" value="Chromosome 4"/>
</dbReference>
<accession>A0A251UX48</accession>
<organism evidence="1 2">
    <name type="scientific">Helianthus annuus</name>
    <name type="common">Common sunflower</name>
    <dbReference type="NCBI Taxonomy" id="4232"/>
    <lineage>
        <taxon>Eukaryota</taxon>
        <taxon>Viridiplantae</taxon>
        <taxon>Streptophyta</taxon>
        <taxon>Embryophyta</taxon>
        <taxon>Tracheophyta</taxon>
        <taxon>Spermatophyta</taxon>
        <taxon>Magnoliopsida</taxon>
        <taxon>eudicotyledons</taxon>
        <taxon>Gunneridae</taxon>
        <taxon>Pentapetalae</taxon>
        <taxon>asterids</taxon>
        <taxon>campanulids</taxon>
        <taxon>Asterales</taxon>
        <taxon>Asteraceae</taxon>
        <taxon>Asteroideae</taxon>
        <taxon>Heliantheae alliance</taxon>
        <taxon>Heliantheae</taxon>
        <taxon>Helianthus</taxon>
    </lineage>
</organism>
<protein>
    <submittedName>
        <fullName evidence="1">Uncharacterized protein</fullName>
    </submittedName>
</protein>
<reference evidence="2" key="1">
    <citation type="journal article" date="2017" name="Nature">
        <title>The sunflower genome provides insights into oil metabolism, flowering and Asterid evolution.</title>
        <authorList>
            <person name="Badouin H."/>
            <person name="Gouzy J."/>
            <person name="Grassa C.J."/>
            <person name="Murat F."/>
            <person name="Staton S.E."/>
            <person name="Cottret L."/>
            <person name="Lelandais-Briere C."/>
            <person name="Owens G.L."/>
            <person name="Carrere S."/>
            <person name="Mayjonade B."/>
            <person name="Legrand L."/>
            <person name="Gill N."/>
            <person name="Kane N.C."/>
            <person name="Bowers J.E."/>
            <person name="Hubner S."/>
            <person name="Bellec A."/>
            <person name="Berard A."/>
            <person name="Berges H."/>
            <person name="Blanchet N."/>
            <person name="Boniface M.C."/>
            <person name="Brunel D."/>
            <person name="Catrice O."/>
            <person name="Chaidir N."/>
            <person name="Claudel C."/>
            <person name="Donnadieu C."/>
            <person name="Faraut T."/>
            <person name="Fievet G."/>
            <person name="Helmstetter N."/>
            <person name="King M."/>
            <person name="Knapp S.J."/>
            <person name="Lai Z."/>
            <person name="Le Paslier M.C."/>
            <person name="Lippi Y."/>
            <person name="Lorenzon L."/>
            <person name="Mandel J.R."/>
            <person name="Marage G."/>
            <person name="Marchand G."/>
            <person name="Marquand E."/>
            <person name="Bret-Mestries E."/>
            <person name="Morien E."/>
            <person name="Nambeesan S."/>
            <person name="Nguyen T."/>
            <person name="Pegot-Espagnet P."/>
            <person name="Pouilly N."/>
            <person name="Raftis F."/>
            <person name="Sallet E."/>
            <person name="Schiex T."/>
            <person name="Thomas J."/>
            <person name="Vandecasteele C."/>
            <person name="Vares D."/>
            <person name="Vear F."/>
            <person name="Vautrin S."/>
            <person name="Crespi M."/>
            <person name="Mangin B."/>
            <person name="Burke J.M."/>
            <person name="Salse J."/>
            <person name="Munos S."/>
            <person name="Vincourt P."/>
            <person name="Rieseberg L.H."/>
            <person name="Langlade N.B."/>
        </authorList>
    </citation>
    <scope>NUCLEOTIDE SEQUENCE [LARGE SCALE GENOMIC DNA]</scope>
    <source>
        <strain evidence="2">cv. SF193</strain>
    </source>
</reference>
<evidence type="ECO:0000313" key="2">
    <source>
        <dbReference type="Proteomes" id="UP000215914"/>
    </source>
</evidence>
<dbReference type="EMBL" id="CM007893">
    <property type="protein sequence ID" value="OTG27603.1"/>
    <property type="molecule type" value="Genomic_DNA"/>
</dbReference>
<dbReference type="InParanoid" id="A0A251UX48"/>
<evidence type="ECO:0000313" key="1">
    <source>
        <dbReference type="EMBL" id="OTG27603.1"/>
    </source>
</evidence>
<gene>
    <name evidence="1" type="ORF">HannXRQ_Chr04g0101851</name>
</gene>
<sequence>MFEGRNLRFTKDFLMCFVMNRLRTSSLRSSGCRRKCICLESLGIGFGDAERCFIRIDGGFICRMFPHLVVSCSLKQR</sequence>